<gene>
    <name evidence="1" type="ORF">PGLA2088_LOCUS7787</name>
</gene>
<protein>
    <submittedName>
        <fullName evidence="1">Uncharacterized protein</fullName>
    </submittedName>
</protein>
<dbReference type="Proteomes" id="UP000626109">
    <property type="component" value="Unassembled WGS sequence"/>
</dbReference>
<dbReference type="EMBL" id="CAJNNW010008229">
    <property type="protein sequence ID" value="CAE8649844.1"/>
    <property type="molecule type" value="Genomic_DNA"/>
</dbReference>
<proteinExistence type="predicted"/>
<dbReference type="AlphaFoldDB" id="A0A813IGU4"/>
<name>A0A813IGU4_POLGL</name>
<feature type="non-terminal residue" evidence="1">
    <location>
        <position position="136"/>
    </location>
</feature>
<reference evidence="1" key="1">
    <citation type="submission" date="2021-02" db="EMBL/GenBank/DDBJ databases">
        <authorList>
            <person name="Dougan E. K."/>
            <person name="Rhodes N."/>
            <person name="Thang M."/>
            <person name="Chan C."/>
        </authorList>
    </citation>
    <scope>NUCLEOTIDE SEQUENCE</scope>
</reference>
<accession>A0A813IGU4</accession>
<sequence length="136" mass="15473">EMDPSGLLLEEYCATLQENYDTPEQVLRLYTEALVPGVWNPMFFEDCGVVRPEHQTLFATWLSAARGRPSSPTDELAAAKPPPPALLHEAGSCCCCYCCCCCCCWNCCCCWWCWCYWCCCCCCCWCWCCWCCCCFG</sequence>
<comment type="caution">
    <text evidence="1">The sequence shown here is derived from an EMBL/GenBank/DDBJ whole genome shotgun (WGS) entry which is preliminary data.</text>
</comment>
<evidence type="ECO:0000313" key="2">
    <source>
        <dbReference type="Proteomes" id="UP000626109"/>
    </source>
</evidence>
<evidence type="ECO:0000313" key="1">
    <source>
        <dbReference type="EMBL" id="CAE8649844.1"/>
    </source>
</evidence>
<organism evidence="1 2">
    <name type="scientific">Polarella glacialis</name>
    <name type="common">Dinoflagellate</name>
    <dbReference type="NCBI Taxonomy" id="89957"/>
    <lineage>
        <taxon>Eukaryota</taxon>
        <taxon>Sar</taxon>
        <taxon>Alveolata</taxon>
        <taxon>Dinophyceae</taxon>
        <taxon>Suessiales</taxon>
        <taxon>Suessiaceae</taxon>
        <taxon>Polarella</taxon>
    </lineage>
</organism>